<dbReference type="PANTHER" id="PTHR25462:SF296">
    <property type="entry name" value="MEIOTIC P26, ISOFORM F"/>
    <property type="match status" value="1"/>
</dbReference>
<feature type="coiled-coil region" evidence="5">
    <location>
        <begin position="233"/>
        <end position="260"/>
    </location>
</feature>
<feature type="domain" description="B box-type" evidence="8">
    <location>
        <begin position="184"/>
        <end position="225"/>
    </location>
</feature>
<evidence type="ECO:0000256" key="3">
    <source>
        <dbReference type="ARBA" id="ARBA00022833"/>
    </source>
</evidence>
<sequence>MFFIFRLNVHPFTPSPTVKMASNVTAQSVLEKISVDHLECSICTNRFRQPKLLDCLHSFCLQCLQELRQSQDPSGTKLTCPLCRCETTLKGSGVADLPNNFAFSALVEEVTMQEKLLEVKGSEIKCQACDEENQAISRCMDCDHFLCQECQKAHERMTAMKSHKIYTLAQLRSGEIVYKSKLREEVPKCCKHPDQNLNIYCNSCEQVICTTCSVLDHAKHSLTGLPEAAEKCKKKVTKMVQKSERRKKELRNTIEKTCKSCKELDTMFANAQKKVSKKAHQEITKIQQEVAKIQLGIPKIQNEEEKLKQEMGRIYQERVTTFEAAQANNSKEVTQTEHKLEEVKQLMNQASCCEILELEQKLLHNLSELTGKQPQQVPDKFTFMDFEEGERSLGRLILEEEPKAAVEPSPRPGRSCVEEKWELKTEEQSRGAAKQSPRPGRSGVKEKWELKTEEQSRGAAKQSPRPGRSIVKEKWVLKTEEQSRGGAKQSPRPGRSCVKEKWKLKTEIKNFELSVSSFMSLVAALSNNQILALALSVPFSGERETLFTVIIPKSHQESPIIRPQINGLTNVRCIAVSKDNKLFVIDGQKVKVFSKQHQLHQFKPGKWLHSQPTCLAVDDSNLIAVGYDGKNEISLHNPDGSRIRRLPAPMIGDYLTMHNHHLIYTNWLNKRLVCVDYYGASVFSVDMTSNMQEGYYPNGVCCDSDGSIYVAVFGHPTGDILHYSPNGKYIGCVINGCSDPRGITFTVDGDLVVAAGQSVQIYHRV</sequence>
<protein>
    <submittedName>
        <fullName evidence="9">Uncharacterized protein</fullName>
    </submittedName>
</protein>
<dbReference type="Pfam" id="PF00643">
    <property type="entry name" value="zf-B_box"/>
    <property type="match status" value="1"/>
</dbReference>
<dbReference type="PANTHER" id="PTHR25462">
    <property type="entry name" value="BONUS, ISOFORM C-RELATED"/>
    <property type="match status" value="1"/>
</dbReference>
<dbReference type="PROSITE" id="PS00518">
    <property type="entry name" value="ZF_RING_1"/>
    <property type="match status" value="1"/>
</dbReference>
<keyword evidence="2 4" id="KW-0863">Zinc-finger</keyword>
<dbReference type="InterPro" id="IPR011042">
    <property type="entry name" value="6-blade_b-propeller_TolB-like"/>
</dbReference>
<dbReference type="Gene3D" id="3.30.160.60">
    <property type="entry name" value="Classic Zinc Finger"/>
    <property type="match status" value="1"/>
</dbReference>
<dbReference type="InterPro" id="IPR018957">
    <property type="entry name" value="Znf_C3HC4_RING-type"/>
</dbReference>
<dbReference type="PROSITE" id="PS50119">
    <property type="entry name" value="ZF_BBOX"/>
    <property type="match status" value="2"/>
</dbReference>
<name>A0A913ZSP0_PATMI</name>
<evidence type="ECO:0000256" key="5">
    <source>
        <dbReference type="SAM" id="Coils"/>
    </source>
</evidence>
<evidence type="ECO:0000256" key="2">
    <source>
        <dbReference type="ARBA" id="ARBA00022771"/>
    </source>
</evidence>
<dbReference type="Gene3D" id="2.120.10.30">
    <property type="entry name" value="TolB, C-terminal domain"/>
    <property type="match status" value="1"/>
</dbReference>
<keyword evidence="3" id="KW-0862">Zinc</keyword>
<proteinExistence type="predicted"/>
<dbReference type="SUPFAM" id="SSF101898">
    <property type="entry name" value="NHL repeat"/>
    <property type="match status" value="1"/>
</dbReference>
<keyword evidence="10" id="KW-1185">Reference proteome</keyword>
<feature type="region of interest" description="Disordered" evidence="6">
    <location>
        <begin position="422"/>
        <end position="496"/>
    </location>
</feature>
<dbReference type="SUPFAM" id="SSF57850">
    <property type="entry name" value="RING/U-box"/>
    <property type="match status" value="1"/>
</dbReference>
<dbReference type="OrthoDB" id="265776at2759"/>
<dbReference type="PROSITE" id="PS50089">
    <property type="entry name" value="ZF_RING_2"/>
    <property type="match status" value="1"/>
</dbReference>
<dbReference type="InterPro" id="IPR000315">
    <property type="entry name" value="Znf_B-box"/>
</dbReference>
<dbReference type="Gene3D" id="4.10.830.40">
    <property type="match status" value="1"/>
</dbReference>
<dbReference type="Pfam" id="PF22586">
    <property type="entry name" value="ANCHR-like_BBOX"/>
    <property type="match status" value="1"/>
</dbReference>
<feature type="compositionally biased region" description="Basic and acidic residues" evidence="6">
    <location>
        <begin position="443"/>
        <end position="456"/>
    </location>
</feature>
<evidence type="ECO:0000256" key="4">
    <source>
        <dbReference type="PROSITE-ProRule" id="PRU00024"/>
    </source>
</evidence>
<organism evidence="9 10">
    <name type="scientific">Patiria miniata</name>
    <name type="common">Bat star</name>
    <name type="synonym">Asterina miniata</name>
    <dbReference type="NCBI Taxonomy" id="46514"/>
    <lineage>
        <taxon>Eukaryota</taxon>
        <taxon>Metazoa</taxon>
        <taxon>Echinodermata</taxon>
        <taxon>Eleutherozoa</taxon>
        <taxon>Asterozoa</taxon>
        <taxon>Asteroidea</taxon>
        <taxon>Valvatacea</taxon>
        <taxon>Valvatida</taxon>
        <taxon>Asterinidae</taxon>
        <taxon>Patiria</taxon>
    </lineage>
</organism>
<evidence type="ECO:0000259" key="7">
    <source>
        <dbReference type="PROSITE" id="PS50089"/>
    </source>
</evidence>
<dbReference type="InterPro" id="IPR001841">
    <property type="entry name" value="Znf_RING"/>
</dbReference>
<evidence type="ECO:0000256" key="1">
    <source>
        <dbReference type="ARBA" id="ARBA00022723"/>
    </source>
</evidence>
<dbReference type="Proteomes" id="UP000887568">
    <property type="component" value="Unplaced"/>
</dbReference>
<dbReference type="AlphaFoldDB" id="A0A913ZSP0"/>
<dbReference type="SMART" id="SM00184">
    <property type="entry name" value="RING"/>
    <property type="match status" value="2"/>
</dbReference>
<feature type="domain" description="B box-type" evidence="8">
    <location>
        <begin position="121"/>
        <end position="168"/>
    </location>
</feature>
<dbReference type="Gene3D" id="3.30.40.10">
    <property type="entry name" value="Zinc/RING finger domain, C3HC4 (zinc finger)"/>
    <property type="match status" value="1"/>
</dbReference>
<feature type="domain" description="RING-type" evidence="7">
    <location>
        <begin position="40"/>
        <end position="84"/>
    </location>
</feature>
<dbReference type="InterPro" id="IPR017907">
    <property type="entry name" value="Znf_RING_CS"/>
</dbReference>
<dbReference type="Pfam" id="PF00097">
    <property type="entry name" value="zf-C3HC4"/>
    <property type="match status" value="1"/>
</dbReference>
<feature type="compositionally biased region" description="Basic and acidic residues" evidence="6">
    <location>
        <begin position="470"/>
        <end position="483"/>
    </location>
</feature>
<evidence type="ECO:0000256" key="6">
    <source>
        <dbReference type="SAM" id="MobiDB-lite"/>
    </source>
</evidence>
<dbReference type="SUPFAM" id="SSF57845">
    <property type="entry name" value="B-box zinc-binding domain"/>
    <property type="match status" value="1"/>
</dbReference>
<reference evidence="9" key="1">
    <citation type="submission" date="2022-11" db="UniProtKB">
        <authorList>
            <consortium name="EnsemblMetazoa"/>
        </authorList>
    </citation>
    <scope>IDENTIFICATION</scope>
</reference>
<dbReference type="RefSeq" id="XP_038054642.1">
    <property type="nucleotide sequence ID" value="XM_038198714.1"/>
</dbReference>
<dbReference type="GeneID" id="119726860"/>
<evidence type="ECO:0000313" key="9">
    <source>
        <dbReference type="EnsemblMetazoa" id="XP_038054642.1"/>
    </source>
</evidence>
<accession>A0A913ZSP0</accession>
<evidence type="ECO:0000313" key="10">
    <source>
        <dbReference type="Proteomes" id="UP000887568"/>
    </source>
</evidence>
<dbReference type="GO" id="GO:0008270">
    <property type="term" value="F:zinc ion binding"/>
    <property type="evidence" value="ECO:0007669"/>
    <property type="project" value="UniProtKB-KW"/>
</dbReference>
<keyword evidence="1" id="KW-0479">Metal-binding</keyword>
<dbReference type="InterPro" id="IPR047153">
    <property type="entry name" value="TRIM45/56/19-like"/>
</dbReference>
<keyword evidence="5" id="KW-0175">Coiled coil</keyword>
<dbReference type="InterPro" id="IPR013083">
    <property type="entry name" value="Znf_RING/FYVE/PHD"/>
</dbReference>
<evidence type="ECO:0000259" key="8">
    <source>
        <dbReference type="PROSITE" id="PS50119"/>
    </source>
</evidence>
<dbReference type="EnsemblMetazoa" id="XM_038198714.1">
    <property type="protein sequence ID" value="XP_038054642.1"/>
    <property type="gene ID" value="LOC119726860"/>
</dbReference>
<dbReference type="SMART" id="SM00336">
    <property type="entry name" value="BBOX"/>
    <property type="match status" value="2"/>
</dbReference>